<evidence type="ECO:0000313" key="2">
    <source>
        <dbReference type="EMBL" id="GAV74083.1"/>
    </source>
</evidence>
<dbReference type="InterPro" id="IPR008906">
    <property type="entry name" value="HATC_C_dom"/>
</dbReference>
<name>A0A1Q3C211_CEPFO</name>
<dbReference type="InParanoid" id="A0A1Q3C211"/>
<gene>
    <name evidence="2" type="ORF">CFOL_v3_17565</name>
</gene>
<evidence type="ECO:0000259" key="1">
    <source>
        <dbReference type="Pfam" id="PF05699"/>
    </source>
</evidence>
<dbReference type="EMBL" id="BDDD01001185">
    <property type="protein sequence ID" value="GAV74083.1"/>
    <property type="molecule type" value="Genomic_DNA"/>
</dbReference>
<protein>
    <submittedName>
        <fullName evidence="2">Dimer_Tnp_hAT domain-containing protein</fullName>
    </submittedName>
</protein>
<comment type="caution">
    <text evidence="2">The sequence shown here is derived from an EMBL/GenBank/DDBJ whole genome shotgun (WGS) entry which is preliminary data.</text>
</comment>
<dbReference type="Pfam" id="PF05699">
    <property type="entry name" value="Dimer_Tnp_hAT"/>
    <property type="match status" value="1"/>
</dbReference>
<dbReference type="OrthoDB" id="4951847at2759"/>
<sequence length="202" mass="23181">AVHSILVDRWNKNNTPLHCLAHTLNPNYYSEQWLIEDPTQVPPRKDNEINQEKMHEEILPSLGKSNKVNLKYADFVSKIGAFRDFDSIENRYAMDPKAWWLLHGSCAPMLQTIALRLLSQPSSSSCARRNWSTDSFVHSMRRNKIAPKPAEDLVFIHSNLRLLSRKSPQYAQGETRMWNIGGDTFDTFEDVGVLEIANLSLD</sequence>
<feature type="domain" description="HAT C-terminal dimerisation" evidence="1">
    <location>
        <begin position="93"/>
        <end position="160"/>
    </location>
</feature>
<dbReference type="STRING" id="3775.A0A1Q3C211"/>
<dbReference type="AlphaFoldDB" id="A0A1Q3C211"/>
<proteinExistence type="predicted"/>
<reference evidence="3" key="1">
    <citation type="submission" date="2016-04" db="EMBL/GenBank/DDBJ databases">
        <title>Cephalotus genome sequencing.</title>
        <authorList>
            <person name="Fukushima K."/>
            <person name="Hasebe M."/>
            <person name="Fang X."/>
        </authorList>
    </citation>
    <scope>NUCLEOTIDE SEQUENCE [LARGE SCALE GENOMIC DNA]</scope>
    <source>
        <strain evidence="3">cv. St1</strain>
    </source>
</reference>
<feature type="non-terminal residue" evidence="2">
    <location>
        <position position="1"/>
    </location>
</feature>
<dbReference type="GO" id="GO:0046983">
    <property type="term" value="F:protein dimerization activity"/>
    <property type="evidence" value="ECO:0007669"/>
    <property type="project" value="InterPro"/>
</dbReference>
<keyword evidence="3" id="KW-1185">Reference proteome</keyword>
<evidence type="ECO:0000313" key="3">
    <source>
        <dbReference type="Proteomes" id="UP000187406"/>
    </source>
</evidence>
<dbReference type="InterPro" id="IPR012337">
    <property type="entry name" value="RNaseH-like_sf"/>
</dbReference>
<dbReference type="Proteomes" id="UP000187406">
    <property type="component" value="Unassembled WGS sequence"/>
</dbReference>
<accession>A0A1Q3C211</accession>
<dbReference type="SUPFAM" id="SSF53098">
    <property type="entry name" value="Ribonuclease H-like"/>
    <property type="match status" value="1"/>
</dbReference>
<organism evidence="2 3">
    <name type="scientific">Cephalotus follicularis</name>
    <name type="common">Albany pitcher plant</name>
    <dbReference type="NCBI Taxonomy" id="3775"/>
    <lineage>
        <taxon>Eukaryota</taxon>
        <taxon>Viridiplantae</taxon>
        <taxon>Streptophyta</taxon>
        <taxon>Embryophyta</taxon>
        <taxon>Tracheophyta</taxon>
        <taxon>Spermatophyta</taxon>
        <taxon>Magnoliopsida</taxon>
        <taxon>eudicotyledons</taxon>
        <taxon>Gunneridae</taxon>
        <taxon>Pentapetalae</taxon>
        <taxon>rosids</taxon>
        <taxon>fabids</taxon>
        <taxon>Oxalidales</taxon>
        <taxon>Cephalotaceae</taxon>
        <taxon>Cephalotus</taxon>
    </lineage>
</organism>
<feature type="non-terminal residue" evidence="2">
    <location>
        <position position="202"/>
    </location>
</feature>